<geneLocation type="chloroplast" evidence="9"/>
<evidence type="ECO:0000256" key="6">
    <source>
        <dbReference type="ARBA" id="ARBA00025162"/>
    </source>
</evidence>
<comment type="function">
    <text evidence="6">One of the essential components for the initiation of protein synthesis. Protects formylmethionyl-tRNA from spontaneous hydrolysis and promotes its binding to the 30S ribosomal subunits. Also involved in the hydrolysis of GTP during the formation of the 70S ribosomal complex.</text>
</comment>
<dbReference type="InterPro" id="IPR044145">
    <property type="entry name" value="IF2_II"/>
</dbReference>
<dbReference type="InterPro" id="IPR005225">
    <property type="entry name" value="Small_GTP-bd"/>
</dbReference>
<dbReference type="InterPro" id="IPR053905">
    <property type="entry name" value="EF-G-like_DII"/>
</dbReference>
<dbReference type="Pfam" id="PF04760">
    <property type="entry name" value="IF2_N"/>
    <property type="match status" value="1"/>
</dbReference>
<dbReference type="PANTHER" id="PTHR43381">
    <property type="entry name" value="TRANSLATION INITIATION FACTOR IF-2-RELATED"/>
    <property type="match status" value="1"/>
</dbReference>
<organism evidence="9">
    <name type="scientific">Erythrocystis saccata</name>
    <dbReference type="NCBI Taxonomy" id="2822695"/>
    <lineage>
        <taxon>Eukaryota</taxon>
        <taxon>Rhodophyta</taxon>
        <taxon>Florideophyceae</taxon>
        <taxon>Rhodymeniophycidae</taxon>
        <taxon>Ceramiales</taxon>
        <taxon>Rhodomelaceae</taxon>
        <taxon>Erythrocystis</taxon>
    </lineage>
</organism>
<dbReference type="InterPro" id="IPR015760">
    <property type="entry name" value="TIF_IF2"/>
</dbReference>
<dbReference type="CDD" id="cd03702">
    <property type="entry name" value="IF2_mtIF2_II"/>
    <property type="match status" value="1"/>
</dbReference>
<dbReference type="FunFam" id="3.40.50.300:FF:000019">
    <property type="entry name" value="Translation initiation factor IF-2"/>
    <property type="match status" value="1"/>
</dbReference>
<keyword evidence="9" id="KW-0150">Chloroplast</keyword>
<evidence type="ECO:0000256" key="1">
    <source>
        <dbReference type="ARBA" id="ARBA00007733"/>
    </source>
</evidence>
<feature type="domain" description="Tr-type G" evidence="8">
    <location>
        <begin position="242"/>
        <end position="413"/>
    </location>
</feature>
<dbReference type="GO" id="GO:0003924">
    <property type="term" value="F:GTPase activity"/>
    <property type="evidence" value="ECO:0007669"/>
    <property type="project" value="InterPro"/>
</dbReference>
<dbReference type="InterPro" id="IPR000178">
    <property type="entry name" value="TF_IF2_bacterial-like"/>
</dbReference>
<dbReference type="GO" id="GO:0005829">
    <property type="term" value="C:cytosol"/>
    <property type="evidence" value="ECO:0007669"/>
    <property type="project" value="TreeGrafter"/>
</dbReference>
<keyword evidence="9" id="KW-0934">Plastid</keyword>
<dbReference type="InterPro" id="IPR000795">
    <property type="entry name" value="T_Tr_GTP-bd_dom"/>
</dbReference>
<dbReference type="PROSITE" id="PS51722">
    <property type="entry name" value="G_TR_2"/>
    <property type="match status" value="1"/>
</dbReference>
<name>A0A8E6L5S8_9FLOR</name>
<dbReference type="InterPro" id="IPR023115">
    <property type="entry name" value="TIF_IF2_dom3"/>
</dbReference>
<dbReference type="CDD" id="cd01887">
    <property type="entry name" value="IF2_eIF5B"/>
    <property type="match status" value="1"/>
</dbReference>
<evidence type="ECO:0000313" key="9">
    <source>
        <dbReference type="EMBL" id="QVQ56749.1"/>
    </source>
</evidence>
<proteinExistence type="inferred from homology"/>
<dbReference type="FunFam" id="3.40.50.10050:FF:000001">
    <property type="entry name" value="Translation initiation factor IF-2"/>
    <property type="match status" value="1"/>
</dbReference>
<dbReference type="AlphaFoldDB" id="A0A8E6L5S8"/>
<dbReference type="FunFam" id="2.40.30.10:FF:000008">
    <property type="entry name" value="Translation initiation factor IF-2"/>
    <property type="match status" value="1"/>
</dbReference>
<dbReference type="InterPro" id="IPR006847">
    <property type="entry name" value="IF2_N"/>
</dbReference>
<keyword evidence="3" id="KW-0547">Nucleotide-binding</keyword>
<evidence type="ECO:0000256" key="2">
    <source>
        <dbReference type="ARBA" id="ARBA00022540"/>
    </source>
</evidence>
<evidence type="ECO:0000256" key="7">
    <source>
        <dbReference type="ARBA" id="ARBA00044105"/>
    </source>
</evidence>
<reference evidence="9" key="1">
    <citation type="submission" date="2021-03" db="EMBL/GenBank/DDBJ databases">
        <title>Transfer of the hemiparasitic marine red alga Erythrocystis saccata (Rhodomelaceae, Rhodophyta) to the tribe Streblocladieae inferred from organellar genome analysis.</title>
        <authorList>
            <person name="Hughey J.R."/>
        </authorList>
    </citation>
    <scope>NUCLEOTIDE SEQUENCE</scope>
</reference>
<evidence type="ECO:0000256" key="4">
    <source>
        <dbReference type="ARBA" id="ARBA00022917"/>
    </source>
</evidence>
<dbReference type="PANTHER" id="PTHR43381:SF5">
    <property type="entry name" value="TR-TYPE G DOMAIN-CONTAINING PROTEIN"/>
    <property type="match status" value="1"/>
</dbReference>
<dbReference type="CDD" id="cd03692">
    <property type="entry name" value="mtIF2_IVc"/>
    <property type="match status" value="1"/>
</dbReference>
<keyword evidence="4" id="KW-0648">Protein biosynthesis</keyword>
<dbReference type="GO" id="GO:0003743">
    <property type="term" value="F:translation initiation factor activity"/>
    <property type="evidence" value="ECO:0007669"/>
    <property type="project" value="UniProtKB-KW"/>
</dbReference>
<keyword evidence="2 9" id="KW-0396">Initiation factor</keyword>
<protein>
    <recommendedName>
        <fullName evidence="7">Translation initiation factor IF-2, chloroplastic</fullName>
    </recommendedName>
</protein>
<dbReference type="EMBL" id="MW810349">
    <property type="protein sequence ID" value="QVQ56749.1"/>
    <property type="molecule type" value="Genomic_DNA"/>
</dbReference>
<dbReference type="NCBIfam" id="TIGR00231">
    <property type="entry name" value="small_GTP"/>
    <property type="match status" value="1"/>
</dbReference>
<dbReference type="Pfam" id="PF00009">
    <property type="entry name" value="GTP_EFTU"/>
    <property type="match status" value="1"/>
</dbReference>
<dbReference type="NCBIfam" id="TIGR00487">
    <property type="entry name" value="IF-2"/>
    <property type="match status" value="1"/>
</dbReference>
<evidence type="ECO:0000259" key="8">
    <source>
        <dbReference type="PROSITE" id="PS51722"/>
    </source>
</evidence>
<dbReference type="GO" id="GO:0005525">
    <property type="term" value="F:GTP binding"/>
    <property type="evidence" value="ECO:0007669"/>
    <property type="project" value="UniProtKB-KW"/>
</dbReference>
<evidence type="ECO:0000256" key="5">
    <source>
        <dbReference type="ARBA" id="ARBA00023134"/>
    </source>
</evidence>
<dbReference type="Pfam" id="PF22042">
    <property type="entry name" value="EF-G_D2"/>
    <property type="match status" value="1"/>
</dbReference>
<keyword evidence="5" id="KW-0342">GTP-binding</keyword>
<accession>A0A8E6L5S8</accession>
<gene>
    <name evidence="9" type="primary">infB</name>
</gene>
<comment type="similarity">
    <text evidence="1">Belongs to the TRAFAC class translation factor GTPase superfamily. Classic translation factor GTPase family. IF-2 subfamily.</text>
</comment>
<evidence type="ECO:0000256" key="3">
    <source>
        <dbReference type="ARBA" id="ARBA00022741"/>
    </source>
</evidence>
<sequence length="740" mass="82923">MNILFVPLNKHKFKKFSFSFSHIEYYDDILILKSPKLLKELISDSTFSATVDDIISSNNIKSSNQLKLEKKNKLSINIDNKDLAKSKKNKIKVLKNKNRRDSNDVNKIVTSEEDLFNNNFISKSGLKSRKSAFKNKKNKIKNQNLDKSGVNEFVNSSSSNIFIDNILCVKDLCTRLNLPEAEIITYLFLNKGIAATVNQSLDFQLCSEIVKHYGFNLLKSNINTANISTYKANLGLSSQCIERPPVIAILGHVDHGKTTLLDSVLKTNLVDKEAGGITQSISGYEINHLYEKEEFKLIFLDTPGHESFKSMRLIGAKITDIVLLIIAMDDGLKQQTIEAISYIKEMSLSCIVVITKSDKPSDNLDKIKDELAKYGLLCQDWGGDTIVIKVSAIKGYNIDALLSTICVLAKSKKLYADVDKLASGTIIDTLLDQKKGLFTDMIVQNGTLKIGDVVVCNNLFGRIKSIVNSCNINVQNIGPSSIAKILCFSSIPKAGSTFYCFNNEKEAKKYIANSLNYESSIVSFDSLNTRISSSDHRLCKQLKLIIKADSQGSLEAIINLFSNISQQKVQIHIIAASFGNITTSDIDLSVASKAPILAFNVALLPQINNLIKKYQITFKIFYIIYDMLDYVKTLMLDIVEPEYTNILIGNAVVQTVFKTNQGYVAGCIVSNGKINISSYIHVYRKNQILYQGYIKSLKYIKDDIEEVLFPSEFGLMSDFQDWKKSDLIEVYEIILKDKVL</sequence>
<dbReference type="Pfam" id="PF11987">
    <property type="entry name" value="IF-2"/>
    <property type="match status" value="1"/>
</dbReference>